<gene>
    <name evidence="3" type="ORF">GCM10023336_62700</name>
</gene>
<proteinExistence type="inferred from homology"/>
<keyword evidence="2" id="KW-0503">Monooxygenase</keyword>
<keyword evidence="2" id="KW-0408">Iron</keyword>
<dbReference type="PANTHER" id="PTHR46696:SF1">
    <property type="entry name" value="CYTOCHROME P450 YJIB-RELATED"/>
    <property type="match status" value="1"/>
</dbReference>
<dbReference type="EMBL" id="BAABKC010000111">
    <property type="protein sequence ID" value="GAA5074523.1"/>
    <property type="molecule type" value="Genomic_DNA"/>
</dbReference>
<dbReference type="Gene3D" id="1.10.630.10">
    <property type="entry name" value="Cytochrome P450"/>
    <property type="match status" value="1"/>
</dbReference>
<evidence type="ECO:0000313" key="4">
    <source>
        <dbReference type="Proteomes" id="UP001500124"/>
    </source>
</evidence>
<evidence type="ECO:0000256" key="1">
    <source>
        <dbReference type="ARBA" id="ARBA00010617"/>
    </source>
</evidence>
<dbReference type="InterPro" id="IPR036396">
    <property type="entry name" value="Cyt_P450_sf"/>
</dbReference>
<comment type="similarity">
    <text evidence="1 2">Belongs to the cytochrome P450 family.</text>
</comment>
<keyword evidence="2" id="KW-0560">Oxidoreductase</keyword>
<keyword evidence="4" id="KW-1185">Reference proteome</keyword>
<dbReference type="PRINTS" id="PR00359">
    <property type="entry name" value="BP450"/>
</dbReference>
<comment type="caution">
    <text evidence="3">The sequence shown here is derived from an EMBL/GenBank/DDBJ whole genome shotgun (WGS) entry which is preliminary data.</text>
</comment>
<accession>A0ABP9LD80</accession>
<keyword evidence="2" id="KW-0479">Metal-binding</keyword>
<dbReference type="InterPro" id="IPR002397">
    <property type="entry name" value="Cyt_P450_B"/>
</dbReference>
<dbReference type="Proteomes" id="UP001500124">
    <property type="component" value="Unassembled WGS sequence"/>
</dbReference>
<evidence type="ECO:0000256" key="2">
    <source>
        <dbReference type="RuleBase" id="RU000461"/>
    </source>
</evidence>
<dbReference type="PANTHER" id="PTHR46696">
    <property type="entry name" value="P450, PUTATIVE (EUROFUNG)-RELATED"/>
    <property type="match status" value="1"/>
</dbReference>
<dbReference type="InterPro" id="IPR001128">
    <property type="entry name" value="Cyt_P450"/>
</dbReference>
<evidence type="ECO:0000313" key="3">
    <source>
        <dbReference type="EMBL" id="GAA5074523.1"/>
    </source>
</evidence>
<sequence>MAFRELRQQAPVQQVVLPGDLVAWLITGAAQARQALADARLAHDMRRLPDPRQGFGGRRYPDDIFSAEGRHLLNSDGTDHHRLRTVLAPLLSRTAAKRWKPFIARTCTELLDDMAAAAEPDLVTDYARPLAVRTTAAVLGIPAAARQQLTRLTLEMIRAVDPDQPTVRRQRATLFGLWARIVGHKRRQPADDLLTHLSHAHSQGHLTAEELVTVAWGLFSGGISPTTTLIASAAIEIMRSPHLRDALRAEATAARLTEELLRITSPFPVSVWRFALDDVALDTTVIPQGSVVLVALAAANRDPAAFPKPGTARLNRHQGGHLAFGLGPHYCPGAPLARLQATDALTALFHRFPDLRLATAETELRRQGVLIERGFERVPVYSGNIATKATR</sequence>
<protein>
    <submittedName>
        <fullName evidence="3">Cytochrome P450</fullName>
    </submittedName>
</protein>
<name>A0ABP9LD80_9ACTN</name>
<organism evidence="3 4">
    <name type="scientific">Streptomyces similanensis</name>
    <dbReference type="NCBI Taxonomy" id="1274988"/>
    <lineage>
        <taxon>Bacteria</taxon>
        <taxon>Bacillati</taxon>
        <taxon>Actinomycetota</taxon>
        <taxon>Actinomycetes</taxon>
        <taxon>Kitasatosporales</taxon>
        <taxon>Streptomycetaceae</taxon>
        <taxon>Streptomyces</taxon>
    </lineage>
</organism>
<dbReference type="Pfam" id="PF00067">
    <property type="entry name" value="p450"/>
    <property type="match status" value="1"/>
</dbReference>
<reference evidence="4" key="1">
    <citation type="journal article" date="2019" name="Int. J. Syst. Evol. Microbiol.">
        <title>The Global Catalogue of Microorganisms (GCM) 10K type strain sequencing project: providing services to taxonomists for standard genome sequencing and annotation.</title>
        <authorList>
            <consortium name="The Broad Institute Genomics Platform"/>
            <consortium name="The Broad Institute Genome Sequencing Center for Infectious Disease"/>
            <person name="Wu L."/>
            <person name="Ma J."/>
        </authorList>
    </citation>
    <scope>NUCLEOTIDE SEQUENCE [LARGE SCALE GENOMIC DNA]</scope>
    <source>
        <strain evidence="4">JCM 18410</strain>
    </source>
</reference>
<keyword evidence="2" id="KW-0349">Heme</keyword>
<dbReference type="PROSITE" id="PS00086">
    <property type="entry name" value="CYTOCHROME_P450"/>
    <property type="match status" value="1"/>
</dbReference>
<dbReference type="InterPro" id="IPR017972">
    <property type="entry name" value="Cyt_P450_CS"/>
</dbReference>
<dbReference type="SUPFAM" id="SSF48264">
    <property type="entry name" value="Cytochrome P450"/>
    <property type="match status" value="1"/>
</dbReference>